<dbReference type="Proteomes" id="UP000231019">
    <property type="component" value="Unassembled WGS sequence"/>
</dbReference>
<name>A0A2M7G5X1_9BACT</name>
<proteinExistence type="predicted"/>
<comment type="caution">
    <text evidence="2">The sequence shown here is derived from an EMBL/GenBank/DDBJ whole genome shotgun (WGS) entry which is preliminary data.</text>
</comment>
<evidence type="ECO:0000256" key="1">
    <source>
        <dbReference type="SAM" id="MobiDB-lite"/>
    </source>
</evidence>
<feature type="compositionally biased region" description="Polar residues" evidence="1">
    <location>
        <begin position="1"/>
        <end position="11"/>
    </location>
</feature>
<evidence type="ECO:0000313" key="2">
    <source>
        <dbReference type="EMBL" id="PIW17440.1"/>
    </source>
</evidence>
<reference evidence="2 3" key="1">
    <citation type="submission" date="2017-09" db="EMBL/GenBank/DDBJ databases">
        <title>Depth-based differentiation of microbial function through sediment-hosted aquifers and enrichment of novel symbionts in the deep terrestrial subsurface.</title>
        <authorList>
            <person name="Probst A.J."/>
            <person name="Ladd B."/>
            <person name="Jarett J.K."/>
            <person name="Geller-Mcgrath D.E."/>
            <person name="Sieber C.M."/>
            <person name="Emerson J.B."/>
            <person name="Anantharaman K."/>
            <person name="Thomas B.C."/>
            <person name="Malmstrom R."/>
            <person name="Stieglmeier M."/>
            <person name="Klingl A."/>
            <person name="Woyke T."/>
            <person name="Ryan C.M."/>
            <person name="Banfield J.F."/>
        </authorList>
    </citation>
    <scope>NUCLEOTIDE SEQUENCE [LARGE SCALE GENOMIC DNA]</scope>
    <source>
        <strain evidence="2">CG17_big_fil_post_rev_8_21_14_2_50_48_46</strain>
    </source>
</reference>
<feature type="compositionally biased region" description="Low complexity" evidence="1">
    <location>
        <begin position="14"/>
        <end position="29"/>
    </location>
</feature>
<sequence>MGNLSVQNNQPILPIQQSPKAAPAQPAAPAAEKAAISKDSLEWKNIPSSERVKTAITTTFKQTIIPYTVGGALAAPAAGAVLGGFIGLFSGNAGKFAVEGAKVGARFMPHGAAAGAVISGVDAAVVGTVVGTSPDKQSAMLRLGTLSAVVGILSADDKWDMLGAGVGAAAESVRAGRIFEKTNEALQAH</sequence>
<protein>
    <submittedName>
        <fullName evidence="2">Uncharacterized protein</fullName>
    </submittedName>
</protein>
<organism evidence="2 3">
    <name type="scientific">bacterium (Candidatus Blackallbacteria) CG17_big_fil_post_rev_8_21_14_2_50_48_46</name>
    <dbReference type="NCBI Taxonomy" id="2014261"/>
    <lineage>
        <taxon>Bacteria</taxon>
        <taxon>Candidatus Blackallbacteria</taxon>
    </lineage>
</organism>
<evidence type="ECO:0000313" key="3">
    <source>
        <dbReference type="Proteomes" id="UP000231019"/>
    </source>
</evidence>
<dbReference type="AlphaFoldDB" id="A0A2M7G5X1"/>
<dbReference type="EMBL" id="PFFQ01000023">
    <property type="protein sequence ID" value="PIW17440.1"/>
    <property type="molecule type" value="Genomic_DNA"/>
</dbReference>
<accession>A0A2M7G5X1</accession>
<feature type="region of interest" description="Disordered" evidence="1">
    <location>
        <begin position="1"/>
        <end position="29"/>
    </location>
</feature>
<gene>
    <name evidence="2" type="ORF">COW36_08045</name>
</gene>